<comment type="caution">
    <text evidence="2">The sequence shown here is derived from an EMBL/GenBank/DDBJ whole genome shotgun (WGS) entry which is preliminary data.</text>
</comment>
<organism evidence="2 3">
    <name type="scientific">Variovorax boronicumulans</name>
    <dbReference type="NCBI Taxonomy" id="436515"/>
    <lineage>
        <taxon>Bacteria</taxon>
        <taxon>Pseudomonadati</taxon>
        <taxon>Pseudomonadota</taxon>
        <taxon>Betaproteobacteria</taxon>
        <taxon>Burkholderiales</taxon>
        <taxon>Comamonadaceae</taxon>
        <taxon>Variovorax</taxon>
    </lineage>
</organism>
<accession>A0AAW8E6P6</accession>
<protein>
    <submittedName>
        <fullName evidence="2">Uncharacterized protein</fullName>
    </submittedName>
</protein>
<reference evidence="2" key="1">
    <citation type="submission" date="2023-07" db="EMBL/GenBank/DDBJ databases">
        <title>Sorghum-associated microbial communities from plants grown in Nebraska, USA.</title>
        <authorList>
            <person name="Schachtman D."/>
        </authorList>
    </citation>
    <scope>NUCLEOTIDE SEQUENCE</scope>
    <source>
        <strain evidence="2">DS2795</strain>
    </source>
</reference>
<evidence type="ECO:0000256" key="1">
    <source>
        <dbReference type="SAM" id="MobiDB-lite"/>
    </source>
</evidence>
<sequence>MLFSPERAGGQSSTGWVRAAHSRGEKGRQDWLGELICEGFLQIDANDIASQYQGAQLAAFNQKVSPAPLPARN</sequence>
<dbReference type="EMBL" id="JAUSRR010000015">
    <property type="protein sequence ID" value="MDP9927396.1"/>
    <property type="molecule type" value="Genomic_DNA"/>
</dbReference>
<evidence type="ECO:0000313" key="3">
    <source>
        <dbReference type="Proteomes" id="UP001244295"/>
    </source>
</evidence>
<name>A0AAW8E6P6_9BURK</name>
<dbReference type="Proteomes" id="UP001244295">
    <property type="component" value="Unassembled WGS sequence"/>
</dbReference>
<dbReference type="GeneID" id="82269324"/>
<dbReference type="RefSeq" id="WP_139140281.1">
    <property type="nucleotide sequence ID" value="NZ_BKDH01000001.1"/>
</dbReference>
<proteinExistence type="predicted"/>
<evidence type="ECO:0000313" key="2">
    <source>
        <dbReference type="EMBL" id="MDP9927396.1"/>
    </source>
</evidence>
<feature type="region of interest" description="Disordered" evidence="1">
    <location>
        <begin position="1"/>
        <end position="23"/>
    </location>
</feature>
<gene>
    <name evidence="2" type="ORF">J2W25_006448</name>
</gene>
<dbReference type="AlphaFoldDB" id="A0AAW8E6P6"/>